<dbReference type="Proteomes" id="UP001215598">
    <property type="component" value="Unassembled WGS sequence"/>
</dbReference>
<evidence type="ECO:0000313" key="2">
    <source>
        <dbReference type="Proteomes" id="UP001215598"/>
    </source>
</evidence>
<organism evidence="1 2">
    <name type="scientific">Mycena metata</name>
    <dbReference type="NCBI Taxonomy" id="1033252"/>
    <lineage>
        <taxon>Eukaryota</taxon>
        <taxon>Fungi</taxon>
        <taxon>Dikarya</taxon>
        <taxon>Basidiomycota</taxon>
        <taxon>Agaricomycotina</taxon>
        <taxon>Agaricomycetes</taxon>
        <taxon>Agaricomycetidae</taxon>
        <taxon>Agaricales</taxon>
        <taxon>Marasmiineae</taxon>
        <taxon>Mycenaceae</taxon>
        <taxon>Mycena</taxon>
    </lineage>
</organism>
<reference evidence="1" key="1">
    <citation type="submission" date="2023-03" db="EMBL/GenBank/DDBJ databases">
        <title>Massive genome expansion in bonnet fungi (Mycena s.s.) driven by repeated elements and novel gene families across ecological guilds.</title>
        <authorList>
            <consortium name="Lawrence Berkeley National Laboratory"/>
            <person name="Harder C.B."/>
            <person name="Miyauchi S."/>
            <person name="Viragh M."/>
            <person name="Kuo A."/>
            <person name="Thoen E."/>
            <person name="Andreopoulos B."/>
            <person name="Lu D."/>
            <person name="Skrede I."/>
            <person name="Drula E."/>
            <person name="Henrissat B."/>
            <person name="Morin E."/>
            <person name="Kohler A."/>
            <person name="Barry K."/>
            <person name="LaButti K."/>
            <person name="Morin E."/>
            <person name="Salamov A."/>
            <person name="Lipzen A."/>
            <person name="Mereny Z."/>
            <person name="Hegedus B."/>
            <person name="Baldrian P."/>
            <person name="Stursova M."/>
            <person name="Weitz H."/>
            <person name="Taylor A."/>
            <person name="Grigoriev I.V."/>
            <person name="Nagy L.G."/>
            <person name="Martin F."/>
            <person name="Kauserud H."/>
        </authorList>
    </citation>
    <scope>NUCLEOTIDE SEQUENCE</scope>
    <source>
        <strain evidence="1">CBHHK182m</strain>
    </source>
</reference>
<protein>
    <submittedName>
        <fullName evidence="1">Uncharacterized protein</fullName>
    </submittedName>
</protein>
<accession>A0AAD7MY94</accession>
<sequence length="185" mass="20367">MAHARSPGLASQACGFGSGCNFNDAQARSSQAQALVSRPSQARTSLVPLVVGKASREKHFFLSVEKRDSFVREWRVKKWLGCNGALRSLMPTWVQLPGGTFLTQAGAFRESNPSPLDHALSERCYCYTQSTTANCPTNGGREVWLKKNHIICHAPQKEKGNGTKNLKQFYEDLGTLRELNPGSLN</sequence>
<dbReference type="PROSITE" id="PS51257">
    <property type="entry name" value="PROKAR_LIPOPROTEIN"/>
    <property type="match status" value="1"/>
</dbReference>
<evidence type="ECO:0000313" key="1">
    <source>
        <dbReference type="EMBL" id="KAJ7736092.1"/>
    </source>
</evidence>
<dbReference type="EMBL" id="JARKIB010000123">
    <property type="protein sequence ID" value="KAJ7736092.1"/>
    <property type="molecule type" value="Genomic_DNA"/>
</dbReference>
<gene>
    <name evidence="1" type="ORF">B0H16DRAFT_1466797</name>
</gene>
<proteinExistence type="predicted"/>
<dbReference type="AlphaFoldDB" id="A0AAD7MY94"/>
<comment type="caution">
    <text evidence="1">The sequence shown here is derived from an EMBL/GenBank/DDBJ whole genome shotgun (WGS) entry which is preliminary data.</text>
</comment>
<name>A0AAD7MY94_9AGAR</name>
<keyword evidence="2" id="KW-1185">Reference proteome</keyword>